<dbReference type="InterPro" id="IPR035992">
    <property type="entry name" value="Ricin_B-like_lectins"/>
</dbReference>
<dbReference type="SUPFAM" id="SSF50370">
    <property type="entry name" value="Ricin B-like lectins"/>
    <property type="match status" value="1"/>
</dbReference>
<protein>
    <recommendedName>
        <fullName evidence="2">DUF4842 domain-containing protein</fullName>
    </recommendedName>
</protein>
<gene>
    <name evidence="3" type="ORF">SAMN05216463_12012</name>
</gene>
<organism evidence="3 4">
    <name type="scientific">Xylanibacter ruminicola</name>
    <name type="common">Prevotella ruminicola</name>
    <dbReference type="NCBI Taxonomy" id="839"/>
    <lineage>
        <taxon>Bacteria</taxon>
        <taxon>Pseudomonadati</taxon>
        <taxon>Bacteroidota</taxon>
        <taxon>Bacteroidia</taxon>
        <taxon>Bacteroidales</taxon>
        <taxon>Prevotellaceae</taxon>
        <taxon>Xylanibacter</taxon>
    </lineage>
</organism>
<dbReference type="EMBL" id="FRBD01000020">
    <property type="protein sequence ID" value="SHL04198.1"/>
    <property type="molecule type" value="Genomic_DNA"/>
</dbReference>
<evidence type="ECO:0000259" key="2">
    <source>
        <dbReference type="Pfam" id="PF16130"/>
    </source>
</evidence>
<evidence type="ECO:0000313" key="4">
    <source>
        <dbReference type="Proteomes" id="UP000184130"/>
    </source>
</evidence>
<feature type="chain" id="PRO_5012409865" description="DUF4842 domain-containing protein" evidence="1">
    <location>
        <begin position="23"/>
        <end position="845"/>
    </location>
</feature>
<evidence type="ECO:0000256" key="1">
    <source>
        <dbReference type="SAM" id="SignalP"/>
    </source>
</evidence>
<name>A0A1M6XE52_XYLRU</name>
<proteinExistence type="predicted"/>
<dbReference type="AlphaFoldDB" id="A0A1M6XE52"/>
<accession>A0A1M6XE52</accession>
<sequence length="845" mass="94498">MKRKSNWVLTTILALSSLNSCTQEFNYDPSDEIMSNAENIFGLIDPSQDWRTVTSGTVTITANADLDDIAKVQILTESPFFNDQAKILAEADVTAGQTVKLNYDAPRSNNRLIAACIDSNGKYYIKGFNIEDENISFSSSTPATTRGLGITRASSSLPDLSTISLDFSSSFKSYNAIRSTKNSEWIGKNWEQDRLWQPVGSLNSNGWTMSNSVIYKDAPALSDEDAATLQDIFDASLSRYVNGKPRNNLQYINESSTVKLFGNHLESNGKAALTLCPVQMASTEACWCSIYYYYYRTADIPTGTTEADYIKALPKFKAIDVTAERRAFSANSGIAIDDKDPTFQRLHEYLLPFYGNVSEFSLLPASLLSNGYTTDGKLYRIYNYSDNKYHFITNGGRDDDLKAEYTENVEEQLWQIFENSSDGTFMFYNVASKKFLWFPEDQNSNNNRPYLNDITESSLQKYKFYITDSKINPTDSRTQVYIYIYNKSKCVKADAGIKLGTGAKNSTNEYREWTFEEYSPSPVAAITDFELPIALYPSDHMVPPSTTPSAIIPEGYRIGFMIRKNGGEGVSEKTSTEKQGCLYGYGELNTEINTYGQFKTAVSSYGMELNSPRMATFNANNKVYLCFEEGADTQYSDVIVEIGSSGETGVLMFDDVPEVANLPYTMCFEDRPNVADYDMNDVVLRCIRKSPTQLELSLIATGAQDQVYIEGIGGSLVSGTELNNKEVHDLFGVSNDTFVNTELSAGVISAVSAVYEVSESTTIPQFLTNIYIRNYSQAGNEIRVPEKGEPPFALIVPGDFNYPIERVSIINAYTAFRTWANNAYNYGAWQDSYDESKIYTNPYNR</sequence>
<dbReference type="InterPro" id="IPR032295">
    <property type="entry name" value="DUF4842"/>
</dbReference>
<evidence type="ECO:0000313" key="3">
    <source>
        <dbReference type="EMBL" id="SHL04198.1"/>
    </source>
</evidence>
<feature type="signal peptide" evidence="1">
    <location>
        <begin position="1"/>
        <end position="22"/>
    </location>
</feature>
<keyword evidence="1" id="KW-0732">Signal</keyword>
<reference evidence="3 4" key="1">
    <citation type="submission" date="2016-11" db="EMBL/GenBank/DDBJ databases">
        <authorList>
            <person name="Jaros S."/>
            <person name="Januszkiewicz K."/>
            <person name="Wedrychowicz H."/>
        </authorList>
    </citation>
    <scope>NUCLEOTIDE SEQUENCE [LARGE SCALE GENOMIC DNA]</scope>
    <source>
        <strain evidence="3 4">KHT3</strain>
    </source>
</reference>
<dbReference type="OrthoDB" id="1204817at2"/>
<dbReference type="Pfam" id="PF16130">
    <property type="entry name" value="DUF4842"/>
    <property type="match status" value="1"/>
</dbReference>
<dbReference type="Proteomes" id="UP000184130">
    <property type="component" value="Unassembled WGS sequence"/>
</dbReference>
<feature type="domain" description="DUF4842" evidence="2">
    <location>
        <begin position="789"/>
        <end position="822"/>
    </location>
</feature>
<dbReference type="Gene3D" id="2.80.10.50">
    <property type="match status" value="1"/>
</dbReference>